<sequence>MLALHAASLFALENRQQLERSFKEFAARPENKPLLEQHQQQEVAAALELQEQQQLALLQQQVSELDPADAKLLAPVLRSPVLRQLLVSLARDAAATEAAAAPTAGRGNAATAASGGGLQAWLHNPRVLALLREAARALRAGRLSEQQLAAALSQQARAEQQGQAAGGSEPQAAPNQVLLPSTLLVEALNEHLSERHTGNKAYKQQQWAAALQHYQRALAVVNFVVGRSADEQAEVTANKAAVLLNIAAVHMAQQEWGAAVACCDEALACQAGEEAALKAWLRRSKANLGRHEYEAALQDLEKAQQLEPWHEDIPDLRTAVLHAQRAAAASTDKQLAAKMLRLAS</sequence>
<keyword evidence="3" id="KW-1185">Reference proteome</keyword>
<evidence type="ECO:0000313" key="3">
    <source>
        <dbReference type="Proteomes" id="UP000256970"/>
    </source>
</evidence>
<gene>
    <name evidence="2" type="ORF">BQ4739_LOCUS7812</name>
</gene>
<dbReference type="InterPro" id="IPR011990">
    <property type="entry name" value="TPR-like_helical_dom_sf"/>
</dbReference>
<dbReference type="SUPFAM" id="SSF48452">
    <property type="entry name" value="TPR-like"/>
    <property type="match status" value="1"/>
</dbReference>
<evidence type="ECO:0000313" key="2">
    <source>
        <dbReference type="EMBL" id="SZX67414.1"/>
    </source>
</evidence>
<dbReference type="InterPro" id="IPR050754">
    <property type="entry name" value="FKBP4/5/8-like"/>
</dbReference>
<feature type="repeat" description="TPR" evidence="1">
    <location>
        <begin position="277"/>
        <end position="310"/>
    </location>
</feature>
<dbReference type="InterPro" id="IPR019734">
    <property type="entry name" value="TPR_rpt"/>
</dbReference>
<dbReference type="PANTHER" id="PTHR46512">
    <property type="entry name" value="PEPTIDYLPROLYL ISOMERASE"/>
    <property type="match status" value="1"/>
</dbReference>
<keyword evidence="1" id="KW-0802">TPR repeat</keyword>
<dbReference type="SMART" id="SM00028">
    <property type="entry name" value="TPR"/>
    <property type="match status" value="3"/>
</dbReference>
<dbReference type="Proteomes" id="UP000256970">
    <property type="component" value="Unassembled WGS sequence"/>
</dbReference>
<reference evidence="2 3" key="1">
    <citation type="submission" date="2016-10" db="EMBL/GenBank/DDBJ databases">
        <authorList>
            <person name="Cai Z."/>
        </authorList>
    </citation>
    <scope>NUCLEOTIDE SEQUENCE [LARGE SCALE GENOMIC DNA]</scope>
</reference>
<dbReference type="PROSITE" id="PS50005">
    <property type="entry name" value="TPR"/>
    <property type="match status" value="1"/>
</dbReference>
<dbReference type="EMBL" id="FNXT01000793">
    <property type="protein sequence ID" value="SZX67414.1"/>
    <property type="molecule type" value="Genomic_DNA"/>
</dbReference>
<dbReference type="STRING" id="3088.A0A383VRP7"/>
<evidence type="ECO:0000256" key="1">
    <source>
        <dbReference type="PROSITE-ProRule" id="PRU00339"/>
    </source>
</evidence>
<organism evidence="2 3">
    <name type="scientific">Tetradesmus obliquus</name>
    <name type="common">Green alga</name>
    <name type="synonym">Acutodesmus obliquus</name>
    <dbReference type="NCBI Taxonomy" id="3088"/>
    <lineage>
        <taxon>Eukaryota</taxon>
        <taxon>Viridiplantae</taxon>
        <taxon>Chlorophyta</taxon>
        <taxon>core chlorophytes</taxon>
        <taxon>Chlorophyceae</taxon>
        <taxon>CS clade</taxon>
        <taxon>Sphaeropleales</taxon>
        <taxon>Scenedesmaceae</taxon>
        <taxon>Tetradesmus</taxon>
    </lineage>
</organism>
<proteinExistence type="predicted"/>
<protein>
    <submittedName>
        <fullName evidence="2">Uncharacterized protein</fullName>
    </submittedName>
</protein>
<dbReference type="AlphaFoldDB" id="A0A383VRP7"/>
<dbReference type="Gene3D" id="1.25.40.10">
    <property type="entry name" value="Tetratricopeptide repeat domain"/>
    <property type="match status" value="1"/>
</dbReference>
<accession>A0A383VRP7</accession>
<name>A0A383VRP7_TETOB</name>